<dbReference type="EMBL" id="BIFS01000001">
    <property type="protein sequence ID" value="GCE18994.1"/>
    <property type="molecule type" value="Genomic_DNA"/>
</dbReference>
<gene>
    <name evidence="1" type="ORF">KDK_27940</name>
</gene>
<reference evidence="2" key="1">
    <citation type="submission" date="2018-12" db="EMBL/GenBank/DDBJ databases">
        <title>Tengunoibacter tsumagoiensis gen. nov., sp. nov., Dictyobacter kobayashii sp. nov., D. alpinus sp. nov., and D. joshuensis sp. nov. and description of Dictyobacteraceae fam. nov. within the order Ktedonobacterales isolated from Tengu-no-mugimeshi.</title>
        <authorList>
            <person name="Wang C.M."/>
            <person name="Zheng Y."/>
            <person name="Sakai Y."/>
            <person name="Toyoda A."/>
            <person name="Minakuchi Y."/>
            <person name="Abe K."/>
            <person name="Yokota A."/>
            <person name="Yabe S."/>
        </authorList>
    </citation>
    <scope>NUCLEOTIDE SEQUENCE [LARGE SCALE GENOMIC DNA]</scope>
    <source>
        <strain evidence="2">Uno11</strain>
    </source>
</reference>
<dbReference type="Proteomes" id="UP000287188">
    <property type="component" value="Unassembled WGS sequence"/>
</dbReference>
<evidence type="ECO:0000313" key="1">
    <source>
        <dbReference type="EMBL" id="GCE18994.1"/>
    </source>
</evidence>
<protein>
    <submittedName>
        <fullName evidence="1">Uncharacterized protein</fullName>
    </submittedName>
</protein>
<comment type="caution">
    <text evidence="1">The sequence shown here is derived from an EMBL/GenBank/DDBJ whole genome shotgun (WGS) entry which is preliminary data.</text>
</comment>
<proteinExistence type="predicted"/>
<evidence type="ECO:0000313" key="2">
    <source>
        <dbReference type="Proteomes" id="UP000287188"/>
    </source>
</evidence>
<accession>A0A402AIW1</accession>
<dbReference type="AlphaFoldDB" id="A0A402AIW1"/>
<sequence>MSVMQEDVLGTRRTAVTETYVTCARCGKATRLRYARVIQSDVFSESNSEYEYICPECQKALASGEKDLPLG</sequence>
<name>A0A402AIW1_9CHLR</name>
<organism evidence="1 2">
    <name type="scientific">Dictyobacter kobayashii</name>
    <dbReference type="NCBI Taxonomy" id="2014872"/>
    <lineage>
        <taxon>Bacteria</taxon>
        <taxon>Bacillati</taxon>
        <taxon>Chloroflexota</taxon>
        <taxon>Ktedonobacteria</taxon>
        <taxon>Ktedonobacterales</taxon>
        <taxon>Dictyobacteraceae</taxon>
        <taxon>Dictyobacter</taxon>
    </lineage>
</organism>
<keyword evidence="2" id="KW-1185">Reference proteome</keyword>